<accession>A0A519BFQ8</accession>
<evidence type="ECO:0000313" key="13">
    <source>
        <dbReference type="Proteomes" id="UP000316562"/>
    </source>
</evidence>
<comment type="caution">
    <text evidence="12">The sequence shown here is derived from an EMBL/GenBank/DDBJ whole genome shotgun (WGS) entry which is preliminary data.</text>
</comment>
<keyword evidence="6 10" id="KW-0547">Nucleotide-binding</keyword>
<evidence type="ECO:0000313" key="12">
    <source>
        <dbReference type="EMBL" id="RZD16105.1"/>
    </source>
</evidence>
<dbReference type="HAMAP" id="MF_01499">
    <property type="entry name" value="DacA"/>
    <property type="match status" value="1"/>
</dbReference>
<evidence type="ECO:0000256" key="1">
    <source>
        <dbReference type="ARBA" id="ARBA00000877"/>
    </source>
</evidence>
<dbReference type="PROSITE" id="PS51794">
    <property type="entry name" value="DAC"/>
    <property type="match status" value="1"/>
</dbReference>
<reference evidence="12 13" key="1">
    <citation type="journal article" date="2019" name="ISME J.">
        <title>Insights into ecological role of a new deltaproteobacterial order Candidatus Acidulodesulfobacterales by metagenomics and metatranscriptomics.</title>
        <authorList>
            <person name="Tan S."/>
            <person name="Liu J."/>
            <person name="Fang Y."/>
            <person name="Hedlund B.P."/>
            <person name="Lian Z.H."/>
            <person name="Huang L.Y."/>
            <person name="Li J.T."/>
            <person name="Huang L.N."/>
            <person name="Li W.J."/>
            <person name="Jiang H.C."/>
            <person name="Dong H.L."/>
            <person name="Shu W.S."/>
        </authorList>
    </citation>
    <scope>NUCLEOTIDE SEQUENCE [LARGE SCALE GENOMIC DNA]</scope>
    <source>
        <strain evidence="12">AP2</strain>
    </source>
</reference>
<comment type="catalytic activity">
    <reaction evidence="1 10">
        <text>2 ATP = 3',3'-c-di-AMP + 2 diphosphate</text>
        <dbReference type="Rhea" id="RHEA:35655"/>
        <dbReference type="ChEBI" id="CHEBI:30616"/>
        <dbReference type="ChEBI" id="CHEBI:33019"/>
        <dbReference type="ChEBI" id="CHEBI:71500"/>
        <dbReference type="EC" id="2.7.7.85"/>
    </reaction>
</comment>
<dbReference type="Proteomes" id="UP000316562">
    <property type="component" value="Unassembled WGS sequence"/>
</dbReference>
<evidence type="ECO:0000256" key="6">
    <source>
        <dbReference type="ARBA" id="ARBA00022741"/>
    </source>
</evidence>
<comment type="subunit">
    <text evidence="10">Probably a homodimer.</text>
</comment>
<dbReference type="AlphaFoldDB" id="A0A519BFQ8"/>
<evidence type="ECO:0000256" key="2">
    <source>
        <dbReference type="ARBA" id="ARBA00022475"/>
    </source>
</evidence>
<comment type="caution">
    <text evidence="10">Lacks conserved residue(s) required for the propagation of feature annotation.</text>
</comment>
<proteinExistence type="inferred from homology"/>
<dbReference type="GO" id="GO:0106408">
    <property type="term" value="F:diadenylate cyclase activity"/>
    <property type="evidence" value="ECO:0007669"/>
    <property type="project" value="UniProtKB-EC"/>
</dbReference>
<dbReference type="PANTHER" id="PTHR34185">
    <property type="entry name" value="DIADENYLATE CYCLASE"/>
    <property type="match status" value="1"/>
</dbReference>
<dbReference type="Pfam" id="PF02457">
    <property type="entry name" value="DAC"/>
    <property type="match status" value="1"/>
</dbReference>
<dbReference type="InterPro" id="IPR014046">
    <property type="entry name" value="C-di-AMP_synthase"/>
</dbReference>
<feature type="transmembrane region" description="Helical" evidence="10">
    <location>
        <begin position="62"/>
        <end position="80"/>
    </location>
</feature>
<protein>
    <recommendedName>
        <fullName evidence="10">Diadenylate cyclase</fullName>
        <shortName evidence="10">DAC</shortName>
        <ecNumber evidence="10">2.7.7.85</ecNumber>
    </recommendedName>
    <alternativeName>
        <fullName evidence="10">Cyclic-di-AMP synthase</fullName>
        <shortName evidence="10">c-di-AMP synthase</shortName>
    </alternativeName>
</protein>
<feature type="domain" description="DAC" evidence="11">
    <location>
        <begin position="81"/>
        <end position="240"/>
    </location>
</feature>
<evidence type="ECO:0000256" key="3">
    <source>
        <dbReference type="ARBA" id="ARBA00022679"/>
    </source>
</evidence>
<keyword evidence="9 10" id="KW-0472">Membrane</keyword>
<dbReference type="InterPro" id="IPR050338">
    <property type="entry name" value="DisA"/>
</dbReference>
<evidence type="ECO:0000256" key="9">
    <source>
        <dbReference type="ARBA" id="ARBA00023136"/>
    </source>
</evidence>
<keyword evidence="3 10" id="KW-0808">Transferase</keyword>
<dbReference type="PIRSF" id="PIRSF004793">
    <property type="entry name" value="UCP004793"/>
    <property type="match status" value="1"/>
</dbReference>
<dbReference type="EMBL" id="SGBC01000003">
    <property type="protein sequence ID" value="RZD16105.1"/>
    <property type="molecule type" value="Genomic_DNA"/>
</dbReference>
<evidence type="ECO:0000259" key="11">
    <source>
        <dbReference type="PROSITE" id="PS51794"/>
    </source>
</evidence>
<evidence type="ECO:0000256" key="10">
    <source>
        <dbReference type="HAMAP-Rule" id="MF_01499"/>
    </source>
</evidence>
<evidence type="ECO:0000256" key="4">
    <source>
        <dbReference type="ARBA" id="ARBA00022692"/>
    </source>
</evidence>
<sequence length="285" mass="31923">MLSLLLQNFGWQDIADILFVAFIIYRILMLIKGTGAFQVLIGLIVIFLIFLIAVILKLYATEFIFGDFLSSIIIVIIVLFRNEIRKALIDVGKNPFAIARNKLEKVSIIEETSHAVIELANKRIGAIIVFERNVFLGDYLKIGVKLDSLISKELLISIFTQPSPLHDGAVIIQKGRISAASCYLPLSTDENIDQNFGTRHRSAIGLSELTDAFSIVVSEETGYVSIVMPKKIIKISNIEELRVVLFKNISEQTNENKLLLKSVYELIFGTKKTEDVNKNDGSDDE</sequence>
<dbReference type="GO" id="GO:0004016">
    <property type="term" value="F:adenylate cyclase activity"/>
    <property type="evidence" value="ECO:0007669"/>
    <property type="project" value="UniProtKB-UniRule"/>
</dbReference>
<dbReference type="FunFam" id="3.40.1700.10:FF:000002">
    <property type="entry name" value="Diadenylate cyclase"/>
    <property type="match status" value="1"/>
</dbReference>
<evidence type="ECO:0000256" key="5">
    <source>
        <dbReference type="ARBA" id="ARBA00022695"/>
    </source>
</evidence>
<dbReference type="GO" id="GO:0006171">
    <property type="term" value="P:cAMP biosynthetic process"/>
    <property type="evidence" value="ECO:0007669"/>
    <property type="project" value="InterPro"/>
</dbReference>
<name>A0A519BFQ8_ACIG2</name>
<dbReference type="InterPro" id="IPR003390">
    <property type="entry name" value="DNA_integrity_scan_DisA_N"/>
</dbReference>
<dbReference type="InterPro" id="IPR034701">
    <property type="entry name" value="CdaA"/>
</dbReference>
<dbReference type="Gene3D" id="3.40.1700.10">
    <property type="entry name" value="DNA integrity scanning protein, DisA, N-terminal domain"/>
    <property type="match status" value="1"/>
</dbReference>
<dbReference type="InterPro" id="IPR045585">
    <property type="entry name" value="CdaA_N"/>
</dbReference>
<dbReference type="InterPro" id="IPR036888">
    <property type="entry name" value="DNA_integrity_DisA_N_sf"/>
</dbReference>
<dbReference type="EC" id="2.7.7.85" evidence="10"/>
<dbReference type="PANTHER" id="PTHR34185:SF1">
    <property type="entry name" value="DIADENYLATE CYCLASE"/>
    <property type="match status" value="1"/>
</dbReference>
<feature type="transmembrane region" description="Helical" evidence="10">
    <location>
        <begin position="35"/>
        <end position="56"/>
    </location>
</feature>
<keyword evidence="7 10" id="KW-0067">ATP-binding</keyword>
<dbReference type="NCBIfam" id="TIGR00159">
    <property type="entry name" value="diadenylate cyclase CdaA"/>
    <property type="match status" value="1"/>
</dbReference>
<feature type="transmembrane region" description="Helical" evidence="10">
    <location>
        <begin position="6"/>
        <end position="28"/>
    </location>
</feature>
<keyword evidence="5 10" id="KW-0548">Nucleotidyltransferase</keyword>
<keyword evidence="2 10" id="KW-1003">Cell membrane</keyword>
<comment type="function">
    <text evidence="10">Catalyzes the condensation of 2 ATP molecules into cyclic di-AMP (c-di-AMP), a second messenger used to regulate differing processes in different bacteria.</text>
</comment>
<keyword evidence="4 10" id="KW-0812">Transmembrane</keyword>
<gene>
    <name evidence="10" type="primary">dacA</name>
    <name evidence="12" type="ORF">EVJ46_07915</name>
</gene>
<evidence type="ECO:0000256" key="8">
    <source>
        <dbReference type="ARBA" id="ARBA00022989"/>
    </source>
</evidence>
<organism evidence="12 13">
    <name type="scientific">Acididesulfobacter guangdongensis</name>
    <dbReference type="NCBI Taxonomy" id="2597225"/>
    <lineage>
        <taxon>Bacteria</taxon>
        <taxon>Deltaproteobacteria</taxon>
        <taxon>Candidatus Acidulodesulfobacterales</taxon>
        <taxon>Candidatus Acididesulfobacter</taxon>
    </lineage>
</organism>
<evidence type="ECO:0000256" key="7">
    <source>
        <dbReference type="ARBA" id="ARBA00022840"/>
    </source>
</evidence>
<keyword evidence="8 10" id="KW-1133">Transmembrane helix</keyword>
<dbReference type="Pfam" id="PF19293">
    <property type="entry name" value="CdaA_N"/>
    <property type="match status" value="1"/>
</dbReference>
<dbReference type="GO" id="GO:0005524">
    <property type="term" value="F:ATP binding"/>
    <property type="evidence" value="ECO:0007669"/>
    <property type="project" value="UniProtKB-UniRule"/>
</dbReference>
<comment type="similarity">
    <text evidence="10">Belongs to the adenylate cyclase family. DacA/CdaA subfamily.</text>
</comment>
<dbReference type="SUPFAM" id="SSF143597">
    <property type="entry name" value="YojJ-like"/>
    <property type="match status" value="1"/>
</dbReference>